<protein>
    <recommendedName>
        <fullName evidence="3">CRISPR system Cms protein Csm5</fullName>
    </recommendedName>
    <alternativeName>
        <fullName evidence="6">CRISPR type III A-associated protein Csm5</fullName>
    </alternativeName>
</protein>
<evidence type="ECO:0000259" key="7">
    <source>
        <dbReference type="Pfam" id="PF03787"/>
    </source>
</evidence>
<dbReference type="PANTHER" id="PTHR38007">
    <property type="entry name" value="CRISPR SYSTEM CMS PROTEIN CSM5"/>
    <property type="match status" value="1"/>
</dbReference>
<dbReference type="PANTHER" id="PTHR38007:SF1">
    <property type="entry name" value="CRISPR SYSTEM CMS PROTEIN CSM5"/>
    <property type="match status" value="1"/>
</dbReference>
<evidence type="ECO:0000256" key="6">
    <source>
        <dbReference type="ARBA" id="ARBA00031720"/>
    </source>
</evidence>
<evidence type="ECO:0000256" key="2">
    <source>
        <dbReference type="ARBA" id="ARBA00006680"/>
    </source>
</evidence>
<keyword evidence="5" id="KW-0051">Antiviral defense</keyword>
<organism evidence="8 9">
    <name type="scientific">Megasphaera hominis</name>
    <dbReference type="NCBI Taxonomy" id="159836"/>
    <lineage>
        <taxon>Bacteria</taxon>
        <taxon>Bacillati</taxon>
        <taxon>Bacillota</taxon>
        <taxon>Negativicutes</taxon>
        <taxon>Veillonellales</taxon>
        <taxon>Veillonellaceae</taxon>
        <taxon>Megasphaera</taxon>
    </lineage>
</organism>
<evidence type="ECO:0000256" key="5">
    <source>
        <dbReference type="ARBA" id="ARBA00023118"/>
    </source>
</evidence>
<keyword evidence="4" id="KW-0694">RNA-binding</keyword>
<evidence type="ECO:0000313" key="9">
    <source>
        <dbReference type="Proteomes" id="UP000606870"/>
    </source>
</evidence>
<evidence type="ECO:0000256" key="3">
    <source>
        <dbReference type="ARBA" id="ARBA00016113"/>
    </source>
</evidence>
<keyword evidence="9" id="KW-1185">Reference proteome</keyword>
<proteinExistence type="inferred from homology"/>
<reference evidence="8 9" key="1">
    <citation type="submission" date="2020-08" db="EMBL/GenBank/DDBJ databases">
        <authorList>
            <person name="Liu C."/>
            <person name="Sun Q."/>
        </authorList>
    </citation>
    <scope>NUCLEOTIDE SEQUENCE [LARGE SCALE GENOMIC DNA]</scope>
    <source>
        <strain evidence="8 9">NSJ-59</strain>
    </source>
</reference>
<evidence type="ECO:0000256" key="1">
    <source>
        <dbReference type="ARBA" id="ARBA00003088"/>
    </source>
</evidence>
<evidence type="ECO:0000313" key="8">
    <source>
        <dbReference type="EMBL" id="MBC3537947.1"/>
    </source>
</evidence>
<dbReference type="EMBL" id="JACOGK010000053">
    <property type="protein sequence ID" value="MBC3537947.1"/>
    <property type="molecule type" value="Genomic_DNA"/>
</dbReference>
<sequence>MTEEKAAFLEQRTLTLQVVTPVCIAAGTSLNSREYLYDPKLGKVYLLHQLEWFKFLHRKRLLPPYERYMKSQDSNSIPPYEWLQNCLGPQGATQQQLGKAIKAAVDVHVSLKKTGGRRGVNDIIPTMHLADGRVYIPGSSIKGMLRTAILFHLIRRDSWASRRKQYWQQIMRMAGALECANKNHDWQSQKQALKDLERTAQSIERELLCILDVDRRNMPLNDALRGLRCGDAMPVATSEKGNTTAILQKIDITNDYARRLPVFFESMLPGTTFQFSLTIEKAMLAKIGITSIDELLSIMGEYYRFLNATFQAAFPERQDLFTTMTEANAYLGRNNGFLQKTLMLALANSRRDTVPVVRAILQKQFHNHKHDDKLDKDVSPRTLKGTQYDHTMYLMGGVKIFDAH</sequence>
<accession>A0ABR6VKX6</accession>
<dbReference type="Pfam" id="PF03787">
    <property type="entry name" value="RAMPs"/>
    <property type="match status" value="1"/>
</dbReference>
<comment type="function">
    <text evidence="1">This subunit might be involved in maturation of a crRNA intermediate to its mature form.</text>
</comment>
<evidence type="ECO:0000256" key="4">
    <source>
        <dbReference type="ARBA" id="ARBA00022884"/>
    </source>
</evidence>
<dbReference type="NCBIfam" id="TIGR01899">
    <property type="entry name" value="cas_TM1807_csm5"/>
    <property type="match status" value="1"/>
</dbReference>
<comment type="caution">
    <text evidence="8">The sequence shown here is derived from an EMBL/GenBank/DDBJ whole genome shotgun (WGS) entry which is preliminary data.</text>
</comment>
<comment type="similarity">
    <text evidence="2">Belongs to the CRISPR-associated Csm5 family.</text>
</comment>
<dbReference type="RefSeq" id="WP_186504515.1">
    <property type="nucleotide sequence ID" value="NZ_JACOGK010000053.1"/>
</dbReference>
<dbReference type="Proteomes" id="UP000606870">
    <property type="component" value="Unassembled WGS sequence"/>
</dbReference>
<name>A0ABR6VKX6_9FIRM</name>
<dbReference type="InterPro" id="IPR010173">
    <property type="entry name" value="CRISPR-assoc_Csm5"/>
</dbReference>
<gene>
    <name evidence="8" type="primary">csm5</name>
    <name evidence="8" type="ORF">H8J70_11925</name>
</gene>
<feature type="domain" description="CRISPR type III-associated protein" evidence="7">
    <location>
        <begin position="15"/>
        <end position="152"/>
    </location>
</feature>
<dbReference type="InterPro" id="IPR005537">
    <property type="entry name" value="RAMP_III_fam"/>
</dbReference>